<proteinExistence type="predicted"/>
<evidence type="ECO:0000313" key="2">
    <source>
        <dbReference type="Proteomes" id="UP000600918"/>
    </source>
</evidence>
<reference evidence="1" key="1">
    <citation type="journal article" date="2020" name="G3 (Bethesda)">
        <title>High-Quality Assemblies for Three Invasive Social Wasps from the &lt;i&gt;Vespula&lt;/i&gt; Genus.</title>
        <authorList>
            <person name="Harrop T.W.R."/>
            <person name="Guhlin J."/>
            <person name="McLaughlin G.M."/>
            <person name="Permina E."/>
            <person name="Stockwell P."/>
            <person name="Gilligan J."/>
            <person name="Le Lec M.F."/>
            <person name="Gruber M.A.M."/>
            <person name="Quinn O."/>
            <person name="Lovegrove M."/>
            <person name="Duncan E.J."/>
            <person name="Remnant E.J."/>
            <person name="Van Eeckhoven J."/>
            <person name="Graham B."/>
            <person name="Knapp R.A."/>
            <person name="Langford K.W."/>
            <person name="Kronenberg Z."/>
            <person name="Press M.O."/>
            <person name="Eacker S.M."/>
            <person name="Wilson-Rankin E.E."/>
            <person name="Purcell J."/>
            <person name="Lester P.J."/>
            <person name="Dearden P.K."/>
        </authorList>
    </citation>
    <scope>NUCLEOTIDE SEQUENCE</scope>
    <source>
        <strain evidence="1">Volc-1</strain>
    </source>
</reference>
<protein>
    <submittedName>
        <fullName evidence="1">Uncharacterized protein</fullName>
    </submittedName>
</protein>
<organism evidence="1 2">
    <name type="scientific">Vespula pensylvanica</name>
    <name type="common">Western yellow jacket</name>
    <name type="synonym">Wasp</name>
    <dbReference type="NCBI Taxonomy" id="30213"/>
    <lineage>
        <taxon>Eukaryota</taxon>
        <taxon>Metazoa</taxon>
        <taxon>Ecdysozoa</taxon>
        <taxon>Arthropoda</taxon>
        <taxon>Hexapoda</taxon>
        <taxon>Insecta</taxon>
        <taxon>Pterygota</taxon>
        <taxon>Neoptera</taxon>
        <taxon>Endopterygota</taxon>
        <taxon>Hymenoptera</taxon>
        <taxon>Apocrita</taxon>
        <taxon>Aculeata</taxon>
        <taxon>Vespoidea</taxon>
        <taxon>Vespidae</taxon>
        <taxon>Vespinae</taxon>
        <taxon>Vespula</taxon>
    </lineage>
</organism>
<sequence length="122" mass="12961">METRNELAVTVTAVVAAVVATAAPAAAVAVVTVLVIARRAWVGSRGAWSVFPVQFPAISFHFDAERLGLSGRRFKTEAESAVSNGSFTALLRGRYRDFYVVGVGPSIVELVPRSRDIEAGVV</sequence>
<keyword evidence="2" id="KW-1185">Reference proteome</keyword>
<dbReference type="EMBL" id="JACSDY010000002">
    <property type="protein sequence ID" value="KAF7434733.1"/>
    <property type="molecule type" value="Genomic_DNA"/>
</dbReference>
<name>A0A834PB49_VESPE</name>
<dbReference type="AlphaFoldDB" id="A0A834PB49"/>
<gene>
    <name evidence="1" type="ORF">H0235_002924</name>
</gene>
<evidence type="ECO:0000313" key="1">
    <source>
        <dbReference type="EMBL" id="KAF7434733.1"/>
    </source>
</evidence>
<comment type="caution">
    <text evidence="1">The sequence shown here is derived from an EMBL/GenBank/DDBJ whole genome shotgun (WGS) entry which is preliminary data.</text>
</comment>
<accession>A0A834PB49</accession>
<dbReference type="Proteomes" id="UP000600918">
    <property type="component" value="Unassembled WGS sequence"/>
</dbReference>